<organism evidence="1">
    <name type="scientific">Culex pipiens</name>
    <name type="common">House mosquito</name>
    <dbReference type="NCBI Taxonomy" id="7175"/>
    <lineage>
        <taxon>Eukaryota</taxon>
        <taxon>Metazoa</taxon>
        <taxon>Ecdysozoa</taxon>
        <taxon>Arthropoda</taxon>
        <taxon>Hexapoda</taxon>
        <taxon>Insecta</taxon>
        <taxon>Pterygota</taxon>
        <taxon>Neoptera</taxon>
        <taxon>Endopterygota</taxon>
        <taxon>Diptera</taxon>
        <taxon>Nematocera</taxon>
        <taxon>Culicoidea</taxon>
        <taxon>Culicidae</taxon>
        <taxon>Culicinae</taxon>
        <taxon>Culicini</taxon>
        <taxon>Culex</taxon>
        <taxon>Culex</taxon>
    </lineage>
</organism>
<dbReference type="EMBL" id="HBUE01050952">
    <property type="protein sequence ID" value="CAG6464391.1"/>
    <property type="molecule type" value="Transcribed_RNA"/>
</dbReference>
<evidence type="ECO:0000313" key="1">
    <source>
        <dbReference type="EMBL" id="CAG6464394.1"/>
    </source>
</evidence>
<proteinExistence type="predicted"/>
<dbReference type="EMBL" id="HBUE01050954">
    <property type="protein sequence ID" value="CAG6464393.1"/>
    <property type="molecule type" value="Transcribed_RNA"/>
</dbReference>
<reference evidence="1" key="1">
    <citation type="submission" date="2021-05" db="EMBL/GenBank/DDBJ databases">
        <authorList>
            <person name="Alioto T."/>
            <person name="Alioto T."/>
            <person name="Gomez Garrido J."/>
        </authorList>
    </citation>
    <scope>NUCLEOTIDE SEQUENCE</scope>
</reference>
<dbReference type="EMBL" id="HBUE01050953">
    <property type="protein sequence ID" value="CAG6464392.1"/>
    <property type="molecule type" value="Transcribed_RNA"/>
</dbReference>
<accession>A0A8D8AVA7</accession>
<dbReference type="AlphaFoldDB" id="A0A8D8AVA7"/>
<protein>
    <submittedName>
        <fullName evidence="1">(northern house mosquito) hypothetical protein</fullName>
    </submittedName>
</protein>
<dbReference type="EMBL" id="HBUE01269069">
    <property type="protein sequence ID" value="CAG6562988.1"/>
    <property type="molecule type" value="Transcribed_RNA"/>
</dbReference>
<dbReference type="EMBL" id="HBUE01163822">
    <property type="protein sequence ID" value="CAG6511557.1"/>
    <property type="molecule type" value="Transcribed_RNA"/>
</dbReference>
<dbReference type="EMBL" id="HBUE01050957">
    <property type="protein sequence ID" value="CAG6464394.1"/>
    <property type="molecule type" value="Transcribed_RNA"/>
</dbReference>
<name>A0A8D8AVA7_CULPI</name>
<sequence length="99" mass="10922">MQRKGRKLMTEGRDVAGIEHCGDMSSEASLALVRSDQLVLVMRVDGRGVIRFGSFVSPCNQYIQIVRMVRLVTPTGLLPASSFSSKTEQSYSFALCFTT</sequence>